<organism evidence="1 2">
    <name type="scientific">Caerostris darwini</name>
    <dbReference type="NCBI Taxonomy" id="1538125"/>
    <lineage>
        <taxon>Eukaryota</taxon>
        <taxon>Metazoa</taxon>
        <taxon>Ecdysozoa</taxon>
        <taxon>Arthropoda</taxon>
        <taxon>Chelicerata</taxon>
        <taxon>Arachnida</taxon>
        <taxon>Araneae</taxon>
        <taxon>Araneomorphae</taxon>
        <taxon>Entelegynae</taxon>
        <taxon>Araneoidea</taxon>
        <taxon>Araneidae</taxon>
        <taxon>Caerostris</taxon>
    </lineage>
</organism>
<proteinExistence type="predicted"/>
<dbReference type="AlphaFoldDB" id="A0AAV4X7Z3"/>
<name>A0AAV4X7Z3_9ARAC</name>
<reference evidence="1 2" key="1">
    <citation type="submission" date="2021-06" db="EMBL/GenBank/DDBJ databases">
        <title>Caerostris darwini draft genome.</title>
        <authorList>
            <person name="Kono N."/>
            <person name="Arakawa K."/>
        </authorList>
    </citation>
    <scope>NUCLEOTIDE SEQUENCE [LARGE SCALE GENOMIC DNA]</scope>
</reference>
<evidence type="ECO:0000313" key="2">
    <source>
        <dbReference type="Proteomes" id="UP001054837"/>
    </source>
</evidence>
<keyword evidence="2" id="KW-1185">Reference proteome</keyword>
<sequence length="93" mass="10659">MVNRRPFVVLCTRQDSVVNKLCMEPAKWVCGNENATSCVDLSCQIESIVSDHQNSMDLQMVQRKFEESTRVVGCLIPGKLVDNLKKYFTQEEF</sequence>
<gene>
    <name evidence="1" type="ORF">CDAR_75571</name>
</gene>
<protein>
    <submittedName>
        <fullName evidence="1">Uncharacterized protein</fullName>
    </submittedName>
</protein>
<comment type="caution">
    <text evidence="1">The sequence shown here is derived from an EMBL/GenBank/DDBJ whole genome shotgun (WGS) entry which is preliminary data.</text>
</comment>
<accession>A0AAV4X7Z3</accession>
<evidence type="ECO:0000313" key="1">
    <source>
        <dbReference type="EMBL" id="GIY90722.1"/>
    </source>
</evidence>
<dbReference type="EMBL" id="BPLQ01015719">
    <property type="protein sequence ID" value="GIY90722.1"/>
    <property type="molecule type" value="Genomic_DNA"/>
</dbReference>
<dbReference type="Proteomes" id="UP001054837">
    <property type="component" value="Unassembled WGS sequence"/>
</dbReference>